<evidence type="ECO:0000256" key="7">
    <source>
        <dbReference type="RuleBase" id="RU363032"/>
    </source>
</evidence>
<dbReference type="Pfam" id="PF19300">
    <property type="entry name" value="BPD_transp_1_N"/>
    <property type="match status" value="1"/>
</dbReference>
<dbReference type="Proteomes" id="UP000320813">
    <property type="component" value="Unassembled WGS sequence"/>
</dbReference>
<dbReference type="CDD" id="cd06261">
    <property type="entry name" value="TM_PBP2"/>
    <property type="match status" value="1"/>
</dbReference>
<keyword evidence="3" id="KW-1003">Cell membrane</keyword>
<evidence type="ECO:0000256" key="5">
    <source>
        <dbReference type="ARBA" id="ARBA00022989"/>
    </source>
</evidence>
<dbReference type="PANTHER" id="PTHR30465:SF0">
    <property type="entry name" value="OLIGOPEPTIDE TRANSPORT SYSTEM PERMEASE PROTEIN APPB"/>
    <property type="match status" value="1"/>
</dbReference>
<keyword evidence="2 7" id="KW-0813">Transport</keyword>
<name>A0A519BB34_9DELT</name>
<evidence type="ECO:0000256" key="3">
    <source>
        <dbReference type="ARBA" id="ARBA00022475"/>
    </source>
</evidence>
<feature type="transmembrane region" description="Helical" evidence="7">
    <location>
        <begin position="191"/>
        <end position="210"/>
    </location>
</feature>
<reference evidence="9 10" key="1">
    <citation type="submission" date="2019-01" db="EMBL/GenBank/DDBJ databases">
        <title>Insights into ecological role of a new deltaproteobacterial order Candidatus Sinidesulfobacterales (Sva0485) by metagenomics and metatranscriptomics.</title>
        <authorList>
            <person name="Tan S."/>
            <person name="Liu J."/>
            <person name="Fang Y."/>
            <person name="Hedlund B.P."/>
            <person name="Lian Z.H."/>
            <person name="Huang L.Y."/>
            <person name="Li J.T."/>
            <person name="Huang L.N."/>
            <person name="Li W.J."/>
            <person name="Jiang H.C."/>
            <person name="Dong H.L."/>
            <person name="Shu W.S."/>
        </authorList>
    </citation>
    <scope>NUCLEOTIDE SEQUENCE [LARGE SCALE GENOMIC DNA]</scope>
    <source>
        <strain evidence="9">AP3</strain>
    </source>
</reference>
<evidence type="ECO:0000256" key="6">
    <source>
        <dbReference type="ARBA" id="ARBA00023136"/>
    </source>
</evidence>
<dbReference type="Pfam" id="PF00528">
    <property type="entry name" value="BPD_transp_1"/>
    <property type="match status" value="1"/>
</dbReference>
<comment type="caution">
    <text evidence="9">The sequence shown here is derived from an EMBL/GenBank/DDBJ whole genome shotgun (WGS) entry which is preliminary data.</text>
</comment>
<organism evidence="9 10">
    <name type="scientific">Candidatus Acidulodesulfobacterium ferriphilum</name>
    <dbReference type="NCBI Taxonomy" id="2597223"/>
    <lineage>
        <taxon>Bacteria</taxon>
        <taxon>Deltaproteobacteria</taxon>
        <taxon>Candidatus Acidulodesulfobacterales</taxon>
        <taxon>Candidatus Acidulodesulfobacterium</taxon>
    </lineage>
</organism>
<dbReference type="GO" id="GO:0005886">
    <property type="term" value="C:plasma membrane"/>
    <property type="evidence" value="ECO:0007669"/>
    <property type="project" value="UniProtKB-SubCell"/>
</dbReference>
<dbReference type="PROSITE" id="PS50928">
    <property type="entry name" value="ABC_TM1"/>
    <property type="match status" value="1"/>
</dbReference>
<dbReference type="AlphaFoldDB" id="A0A519BB34"/>
<dbReference type="GO" id="GO:0055085">
    <property type="term" value="P:transmembrane transport"/>
    <property type="evidence" value="ECO:0007669"/>
    <property type="project" value="InterPro"/>
</dbReference>
<keyword evidence="6 7" id="KW-0472">Membrane</keyword>
<evidence type="ECO:0000256" key="2">
    <source>
        <dbReference type="ARBA" id="ARBA00022448"/>
    </source>
</evidence>
<evidence type="ECO:0000313" key="9">
    <source>
        <dbReference type="EMBL" id="RZD14456.1"/>
    </source>
</evidence>
<keyword evidence="4 7" id="KW-0812">Transmembrane</keyword>
<dbReference type="InterPro" id="IPR000515">
    <property type="entry name" value="MetI-like"/>
</dbReference>
<evidence type="ECO:0000259" key="8">
    <source>
        <dbReference type="PROSITE" id="PS50928"/>
    </source>
</evidence>
<dbReference type="PANTHER" id="PTHR30465">
    <property type="entry name" value="INNER MEMBRANE ABC TRANSPORTER"/>
    <property type="match status" value="1"/>
</dbReference>
<dbReference type="InterPro" id="IPR045621">
    <property type="entry name" value="BPD_transp_1_N"/>
</dbReference>
<evidence type="ECO:0000256" key="4">
    <source>
        <dbReference type="ARBA" id="ARBA00022692"/>
    </source>
</evidence>
<feature type="transmembrane region" description="Helical" evidence="7">
    <location>
        <begin position="137"/>
        <end position="160"/>
    </location>
</feature>
<feature type="domain" description="ABC transmembrane type-1" evidence="8">
    <location>
        <begin position="98"/>
        <end position="310"/>
    </location>
</feature>
<comment type="similarity">
    <text evidence="7">Belongs to the binding-protein-dependent transport system permease family.</text>
</comment>
<comment type="subcellular location">
    <subcellularLocation>
        <location evidence="1 7">Cell membrane</location>
        <topology evidence="1 7">Multi-pass membrane protein</topology>
    </subcellularLocation>
</comment>
<gene>
    <name evidence="9" type="ORF">EVJ47_04620</name>
</gene>
<keyword evidence="5 7" id="KW-1133">Transmembrane helix</keyword>
<feature type="transmembrane region" description="Helical" evidence="7">
    <location>
        <begin position="246"/>
        <end position="271"/>
    </location>
</feature>
<feature type="transmembrane region" description="Helical" evidence="7">
    <location>
        <begin position="98"/>
        <end position="125"/>
    </location>
</feature>
<accession>A0A519BB34</accession>
<feature type="transmembrane region" description="Helical" evidence="7">
    <location>
        <begin position="291"/>
        <end position="317"/>
    </location>
</feature>
<feature type="transmembrane region" description="Helical" evidence="7">
    <location>
        <begin position="9"/>
        <end position="30"/>
    </location>
</feature>
<dbReference type="SUPFAM" id="SSF161098">
    <property type="entry name" value="MetI-like"/>
    <property type="match status" value="1"/>
</dbReference>
<evidence type="ECO:0000313" key="10">
    <source>
        <dbReference type="Proteomes" id="UP000320813"/>
    </source>
</evidence>
<sequence>MGIYIFKRFLFMIPILIGITLISFFVIHLAPGNPLTEQLGLNPKVSMSARTQLEKLYGLNKPLLMQYAEWLKRIATFNFGLSFTANHEPVITEIKRTIGITIIINTLAIIFIFIFSIPIGVLSAVKQNSLFDKISTVLVFIGFAAPSFWVALLLIIFFGIDLRILPIGGITSIGYNSLSLGGKIIDIGKHLVMPVFVAGFGGIAGLSRYLRGNMLEVYRQDYIMTARAKGLKEWVVIYKHALKNALIPFITILGLSVPGLIGGSVIIETIFDINGMGRLFYQSVLARDYPTIMGILVIGAILTLLGNLMADIAYALVDPRLRK</sequence>
<dbReference type="InterPro" id="IPR035906">
    <property type="entry name" value="MetI-like_sf"/>
</dbReference>
<dbReference type="EMBL" id="SGBD01000002">
    <property type="protein sequence ID" value="RZD14456.1"/>
    <property type="molecule type" value="Genomic_DNA"/>
</dbReference>
<dbReference type="Gene3D" id="1.10.3720.10">
    <property type="entry name" value="MetI-like"/>
    <property type="match status" value="1"/>
</dbReference>
<proteinExistence type="inferred from homology"/>
<evidence type="ECO:0000256" key="1">
    <source>
        <dbReference type="ARBA" id="ARBA00004651"/>
    </source>
</evidence>
<protein>
    <submittedName>
        <fullName evidence="9">ABC transporter permease</fullName>
    </submittedName>
</protein>